<dbReference type="InterPro" id="IPR041577">
    <property type="entry name" value="RT_RNaseH_2"/>
</dbReference>
<gene>
    <name evidence="3" type="ORF">MGAL_10B027692</name>
    <name evidence="2" type="ORF">MGAL_10B073989</name>
</gene>
<name>A0A8B6CX96_MYTGA</name>
<dbReference type="InterPro" id="IPR043502">
    <property type="entry name" value="DNA/RNA_pol_sf"/>
</dbReference>
<evidence type="ECO:0000313" key="4">
    <source>
        <dbReference type="Proteomes" id="UP000596742"/>
    </source>
</evidence>
<keyword evidence="4" id="KW-1185">Reference proteome</keyword>
<evidence type="ECO:0000313" key="3">
    <source>
        <dbReference type="EMBL" id="VDI20886.1"/>
    </source>
</evidence>
<dbReference type="EMBL" id="UYJE01003623">
    <property type="protein sequence ID" value="VDI20886.1"/>
    <property type="molecule type" value="Genomic_DNA"/>
</dbReference>
<dbReference type="FunFam" id="3.30.70.270:FF:000020">
    <property type="entry name" value="Transposon Tf2-6 polyprotein-like Protein"/>
    <property type="match status" value="1"/>
</dbReference>
<dbReference type="InterPro" id="IPR043128">
    <property type="entry name" value="Rev_trsase/Diguanyl_cyclase"/>
</dbReference>
<dbReference type="OrthoDB" id="6250772at2759"/>
<evidence type="ECO:0000313" key="2">
    <source>
        <dbReference type="EMBL" id="VDI10492.1"/>
    </source>
</evidence>
<dbReference type="Gene3D" id="3.30.70.270">
    <property type="match status" value="1"/>
</dbReference>
<dbReference type="Proteomes" id="UP000596742">
    <property type="component" value="Unassembled WGS sequence"/>
</dbReference>
<organism evidence="2 4">
    <name type="scientific">Mytilus galloprovincialis</name>
    <name type="common">Mediterranean mussel</name>
    <dbReference type="NCBI Taxonomy" id="29158"/>
    <lineage>
        <taxon>Eukaryota</taxon>
        <taxon>Metazoa</taxon>
        <taxon>Spiralia</taxon>
        <taxon>Lophotrochozoa</taxon>
        <taxon>Mollusca</taxon>
        <taxon>Bivalvia</taxon>
        <taxon>Autobranchia</taxon>
        <taxon>Pteriomorphia</taxon>
        <taxon>Mytilida</taxon>
        <taxon>Mytiloidea</taxon>
        <taxon>Mytilidae</taxon>
        <taxon>Mytilinae</taxon>
        <taxon>Mytilus</taxon>
    </lineage>
</organism>
<dbReference type="AlphaFoldDB" id="A0A8B6CX96"/>
<reference evidence="2" key="1">
    <citation type="submission" date="2018-11" db="EMBL/GenBank/DDBJ databases">
        <authorList>
            <person name="Alioto T."/>
            <person name="Alioto T."/>
        </authorList>
    </citation>
    <scope>NUCLEOTIDE SEQUENCE</scope>
</reference>
<dbReference type="InterPro" id="IPR051320">
    <property type="entry name" value="Viral_Replic_Matur_Polypro"/>
</dbReference>
<feature type="domain" description="Reverse transcriptase/retrotransposon-derived protein RNase H-like" evidence="1">
    <location>
        <begin position="85"/>
        <end position="153"/>
    </location>
</feature>
<dbReference type="Pfam" id="PF17919">
    <property type="entry name" value="RT_RNaseH_2"/>
    <property type="match status" value="1"/>
</dbReference>
<accession>A0A8B6CX96</accession>
<comment type="caution">
    <text evidence="2">The sequence shown here is derived from an EMBL/GenBank/DDBJ whole genome shotgun (WGS) entry which is preliminary data.</text>
</comment>
<proteinExistence type="predicted"/>
<dbReference type="SUPFAM" id="SSF56672">
    <property type="entry name" value="DNA/RNA polymerases"/>
    <property type="match status" value="1"/>
</dbReference>
<dbReference type="PANTHER" id="PTHR33064">
    <property type="entry name" value="POL PROTEIN"/>
    <property type="match status" value="1"/>
</dbReference>
<evidence type="ECO:0000259" key="1">
    <source>
        <dbReference type="Pfam" id="PF17919"/>
    </source>
</evidence>
<dbReference type="PANTHER" id="PTHR33064:SF37">
    <property type="entry name" value="RIBONUCLEASE H"/>
    <property type="match status" value="1"/>
</dbReference>
<protein>
    <recommendedName>
        <fullName evidence="1">Reverse transcriptase/retrotransposon-derived protein RNase H-like domain-containing protein</fullName>
    </recommendedName>
</protein>
<dbReference type="EMBL" id="UYJE01002406">
    <property type="protein sequence ID" value="VDI10492.1"/>
    <property type="molecule type" value="Genomic_DNA"/>
</dbReference>
<sequence>MSFGVYNGQATCQRLMELVLNGIQWQICLIYLDDSIVFGKNFEEHTERLAIILCMGSYYRRFVKDFSSLVKPLTELTNKIKGFNWTQDCQVAFDKLKSVFTSPEIMAFPKDEGEFYLDTDASDIAIGAVLSKILGDQVKVISFGSRTINKAEKITA</sequence>